<dbReference type="OrthoDB" id="4505928at2759"/>
<dbReference type="VEuPathDB" id="FungiDB:LEMA_P067730.1"/>
<dbReference type="EMBL" id="FP929072">
    <property type="protein sequence ID" value="CBX91265.1"/>
    <property type="molecule type" value="Genomic_DNA"/>
</dbReference>
<protein>
    <submittedName>
        <fullName evidence="2">Predicted protein</fullName>
    </submittedName>
</protein>
<feature type="region of interest" description="Disordered" evidence="1">
    <location>
        <begin position="245"/>
        <end position="282"/>
    </location>
</feature>
<dbReference type="PANTHER" id="PTHR42070:SF1">
    <property type="entry name" value="FILAMENT ASSOCIATED PROTEIN, PUTATIVE (AFU_ORTHOLOGUE AFUA_8G06630)-RELATED"/>
    <property type="match status" value="1"/>
</dbReference>
<gene>
    <name evidence="2" type="ORF">LEMA_P067730.1</name>
</gene>
<dbReference type="PANTHER" id="PTHR42070">
    <property type="entry name" value="FILAMENT ASSOCIATED PROTEIN, PUTATIVE (AFU_ORTHOLOGUE AFUA_8G06630)-RELATED"/>
    <property type="match status" value="1"/>
</dbReference>
<dbReference type="STRING" id="985895.E4ZIZ5"/>
<organism evidence="3">
    <name type="scientific">Leptosphaeria maculans (strain JN3 / isolate v23.1.3 / race Av1-4-5-6-7-8)</name>
    <name type="common">Blackleg fungus</name>
    <name type="synonym">Phoma lingam</name>
    <dbReference type="NCBI Taxonomy" id="985895"/>
    <lineage>
        <taxon>Eukaryota</taxon>
        <taxon>Fungi</taxon>
        <taxon>Dikarya</taxon>
        <taxon>Ascomycota</taxon>
        <taxon>Pezizomycotina</taxon>
        <taxon>Dothideomycetes</taxon>
        <taxon>Pleosporomycetidae</taxon>
        <taxon>Pleosporales</taxon>
        <taxon>Pleosporineae</taxon>
        <taxon>Leptosphaeriaceae</taxon>
        <taxon>Plenodomus</taxon>
        <taxon>Plenodomus lingam/Leptosphaeria maculans species complex</taxon>
    </lineage>
</organism>
<feature type="compositionally biased region" description="Low complexity" evidence="1">
    <location>
        <begin position="88"/>
        <end position="102"/>
    </location>
</feature>
<feature type="compositionally biased region" description="Pro residues" evidence="1">
    <location>
        <begin position="262"/>
        <end position="274"/>
    </location>
</feature>
<dbReference type="GeneID" id="13287930"/>
<feature type="region of interest" description="Disordered" evidence="1">
    <location>
        <begin position="166"/>
        <end position="213"/>
    </location>
</feature>
<feature type="region of interest" description="Disordered" evidence="1">
    <location>
        <begin position="88"/>
        <end position="108"/>
    </location>
</feature>
<evidence type="ECO:0000313" key="3">
    <source>
        <dbReference type="Proteomes" id="UP000002668"/>
    </source>
</evidence>
<dbReference type="HOGENOM" id="CLU_066266_0_0_1"/>
<dbReference type="OMA" id="WLGPGFR"/>
<dbReference type="InParanoid" id="E4ZIZ5"/>
<reference evidence="3" key="1">
    <citation type="journal article" date="2011" name="Nat. Commun.">
        <title>Effector diversification within compartments of the Leptosphaeria maculans genome affected by Repeat-Induced Point mutations.</title>
        <authorList>
            <person name="Rouxel T."/>
            <person name="Grandaubert J."/>
            <person name="Hane J.K."/>
            <person name="Hoede C."/>
            <person name="van de Wouw A.P."/>
            <person name="Couloux A."/>
            <person name="Dominguez V."/>
            <person name="Anthouard V."/>
            <person name="Bally P."/>
            <person name="Bourras S."/>
            <person name="Cozijnsen A.J."/>
            <person name="Ciuffetti L.M."/>
            <person name="Degrave A."/>
            <person name="Dilmaghani A."/>
            <person name="Duret L."/>
            <person name="Fudal I."/>
            <person name="Goodwin S.B."/>
            <person name="Gout L."/>
            <person name="Glaser N."/>
            <person name="Linglin J."/>
            <person name="Kema G.H.J."/>
            <person name="Lapalu N."/>
            <person name="Lawrence C.B."/>
            <person name="May K."/>
            <person name="Meyer M."/>
            <person name="Ollivier B."/>
            <person name="Poulain J."/>
            <person name="Schoch C.L."/>
            <person name="Simon A."/>
            <person name="Spatafora J.W."/>
            <person name="Stachowiak A."/>
            <person name="Turgeon B.G."/>
            <person name="Tyler B.M."/>
            <person name="Vincent D."/>
            <person name="Weissenbach J."/>
            <person name="Amselem J."/>
            <person name="Quesneville H."/>
            <person name="Oliver R.P."/>
            <person name="Wincker P."/>
            <person name="Balesdent M.-H."/>
            <person name="Howlett B.J."/>
        </authorList>
    </citation>
    <scope>NUCLEOTIDE SEQUENCE [LARGE SCALE GENOMIC DNA]</scope>
    <source>
        <strain evidence="3">JN3 / isolate v23.1.3 / race Av1-4-5-6-7-8</strain>
    </source>
</reference>
<accession>E4ZIZ5</accession>
<evidence type="ECO:0000256" key="1">
    <source>
        <dbReference type="SAM" id="MobiDB-lite"/>
    </source>
</evidence>
<dbReference type="AlphaFoldDB" id="E4ZIZ5"/>
<keyword evidence="3" id="KW-1185">Reference proteome</keyword>
<evidence type="ECO:0000313" key="2">
    <source>
        <dbReference type="EMBL" id="CBX91265.1"/>
    </source>
</evidence>
<sequence length="358" mass="39066">MDTVSKFWLDDQEWSCHVLVETTANQMAHASICHRQASTCHAPHVRRLWTPSSNPLRLYNQSISAFLGQSLESNTHNNALTMLSPDAAATSPASTTSDLSSDCLAPRRKTRVSAEHTLNRVRENQRRHRARRRDHIATLEQKLAETEKLLADARAEIVALKAERDAANVVSVSQDHQPKPRQESTASDAEPAPILEPRGFAGSNSPAKPGSMAQLSIDPQLDYLDVPNHDLSFLSDAITSSLVGAPNLTPPSPPLQSGIPNSGPPPCCSEPPSSPTLEEPVDPQCSTCKTRPAPAPSESTTLCAQAYVMISQQNFRNLDPETIRLWLAQGLRRAQREGEGCRVENGALLRLLDYISGL</sequence>
<name>E4ZIZ5_LEPMJ</name>
<proteinExistence type="predicted"/>
<dbReference type="Proteomes" id="UP000002668">
    <property type="component" value="Genome"/>
</dbReference>
<dbReference type="eggNOG" id="ENOG502SR4I">
    <property type="taxonomic scope" value="Eukaryota"/>
</dbReference>